<reference evidence="1 2" key="1">
    <citation type="submission" date="2023-10" db="EMBL/GenBank/DDBJ databases">
        <title>Veillonella sp. nov., isolated from a pig farm feces dump.</title>
        <authorList>
            <person name="Chang Y.-H."/>
        </authorList>
    </citation>
    <scope>NUCLEOTIDE SEQUENCE [LARGE SCALE GENOMIC DNA]</scope>
    <source>
        <strain evidence="1 2">YH-vei2233</strain>
    </source>
</reference>
<gene>
    <name evidence="1" type="ORF">RVY80_00575</name>
</gene>
<organism evidence="1 2">
    <name type="scientific">Veillonella absiana</name>
    <dbReference type="NCBI Taxonomy" id="3079305"/>
    <lineage>
        <taxon>Bacteria</taxon>
        <taxon>Bacillati</taxon>
        <taxon>Bacillota</taxon>
        <taxon>Negativicutes</taxon>
        <taxon>Veillonellales</taxon>
        <taxon>Veillonellaceae</taxon>
        <taxon>Veillonella</taxon>
    </lineage>
</organism>
<comment type="caution">
    <text evidence="1">The sequence shown here is derived from an EMBL/GenBank/DDBJ whole genome shotgun (WGS) entry which is preliminary data.</text>
</comment>
<evidence type="ECO:0000313" key="2">
    <source>
        <dbReference type="Proteomes" id="UP001272515"/>
    </source>
</evidence>
<dbReference type="EMBL" id="JAWJZB010000001">
    <property type="protein sequence ID" value="MDV5087351.1"/>
    <property type="molecule type" value="Genomic_DNA"/>
</dbReference>
<proteinExistence type="predicted"/>
<protein>
    <recommendedName>
        <fullName evidence="3">YbjN domain-containing protein</fullName>
    </recommendedName>
</protein>
<keyword evidence="2" id="KW-1185">Reference proteome</keyword>
<name>A0ABU3Z6P9_9FIRM</name>
<accession>A0ABU3Z6P9</accession>
<dbReference type="RefSeq" id="WP_317329219.1">
    <property type="nucleotide sequence ID" value="NZ_JAWJZA010000009.1"/>
</dbReference>
<dbReference type="Proteomes" id="UP001272515">
    <property type="component" value="Unassembled WGS sequence"/>
</dbReference>
<evidence type="ECO:0000313" key="1">
    <source>
        <dbReference type="EMBL" id="MDV5087351.1"/>
    </source>
</evidence>
<evidence type="ECO:0008006" key="3">
    <source>
        <dbReference type="Google" id="ProtNLM"/>
    </source>
</evidence>
<sequence length="146" mass="16872">MNPKALSFDKYLKEEEVTAFERKDFDDEEGTVVYRSYIKSPLWDMPFFVILDNSIYSVMRLVVGPEKVNAQNLTAINAFINRENATYKNFKLYVDEQDNSLYLDCIYMSADDAFEPALMYALMTSIVDYIPNAVGDLKEVFESNAH</sequence>